<protein>
    <recommendedName>
        <fullName evidence="2">PF03932 family protein CutC</fullName>
    </recommendedName>
</protein>
<comment type="caution">
    <text evidence="2">Once thought to be involved in copper homeostasis, experiments in E.coli have shown this is not the case.</text>
</comment>
<dbReference type="Proteomes" id="UP000262969">
    <property type="component" value="Unassembled WGS sequence"/>
</dbReference>
<evidence type="ECO:0000313" key="4">
    <source>
        <dbReference type="Proteomes" id="UP000262969"/>
    </source>
</evidence>
<evidence type="ECO:0000256" key="1">
    <source>
        <dbReference type="ARBA" id="ARBA00007768"/>
    </source>
</evidence>
<keyword evidence="2" id="KW-0963">Cytoplasm</keyword>
<comment type="similarity">
    <text evidence="1 2">Belongs to the CutC family.</text>
</comment>
<accession>A0A3D2XBR2</accession>
<proteinExistence type="inferred from homology"/>
<dbReference type="FunFam" id="3.20.20.380:FF:000001">
    <property type="entry name" value="Copper homeostasis protein CutC"/>
    <property type="match status" value="1"/>
</dbReference>
<comment type="subcellular location">
    <subcellularLocation>
        <location evidence="2">Cytoplasm</location>
    </subcellularLocation>
</comment>
<organism evidence="3 4">
    <name type="scientific">Lachnoclostridium phytofermentans</name>
    <dbReference type="NCBI Taxonomy" id="66219"/>
    <lineage>
        <taxon>Bacteria</taxon>
        <taxon>Bacillati</taxon>
        <taxon>Bacillota</taxon>
        <taxon>Clostridia</taxon>
        <taxon>Lachnospirales</taxon>
        <taxon>Lachnospiraceae</taxon>
    </lineage>
</organism>
<dbReference type="AlphaFoldDB" id="A0A3D2XBR2"/>
<gene>
    <name evidence="2" type="primary">cutC</name>
    <name evidence="3" type="ORF">DHW61_16425</name>
</gene>
<dbReference type="InterPro" id="IPR005627">
    <property type="entry name" value="CutC-like"/>
</dbReference>
<dbReference type="PANTHER" id="PTHR12598:SF0">
    <property type="entry name" value="COPPER HOMEOSTASIS PROTEIN CUTC HOMOLOG"/>
    <property type="match status" value="1"/>
</dbReference>
<reference evidence="3 4" key="1">
    <citation type="journal article" date="2018" name="Nat. Biotechnol.">
        <title>A standardized bacterial taxonomy based on genome phylogeny substantially revises the tree of life.</title>
        <authorList>
            <person name="Parks D.H."/>
            <person name="Chuvochina M."/>
            <person name="Waite D.W."/>
            <person name="Rinke C."/>
            <person name="Skarshewski A."/>
            <person name="Chaumeil P.A."/>
            <person name="Hugenholtz P."/>
        </authorList>
    </citation>
    <scope>NUCLEOTIDE SEQUENCE [LARGE SCALE GENOMIC DNA]</scope>
    <source>
        <strain evidence="3">UBA11728</strain>
    </source>
</reference>
<dbReference type="Pfam" id="PF03932">
    <property type="entry name" value="CutC"/>
    <property type="match status" value="1"/>
</dbReference>
<evidence type="ECO:0000313" key="3">
    <source>
        <dbReference type="EMBL" id="HCL03965.1"/>
    </source>
</evidence>
<dbReference type="InterPro" id="IPR036822">
    <property type="entry name" value="CutC-like_dom_sf"/>
</dbReference>
<dbReference type="HAMAP" id="MF_00795">
    <property type="entry name" value="CutC"/>
    <property type="match status" value="1"/>
</dbReference>
<dbReference type="GO" id="GO:0005737">
    <property type="term" value="C:cytoplasm"/>
    <property type="evidence" value="ECO:0007669"/>
    <property type="project" value="UniProtKB-SubCell"/>
</dbReference>
<name>A0A3D2XBR2_9FIRM</name>
<dbReference type="SUPFAM" id="SSF110395">
    <property type="entry name" value="CutC-like"/>
    <property type="match status" value="1"/>
</dbReference>
<evidence type="ECO:0000256" key="2">
    <source>
        <dbReference type="HAMAP-Rule" id="MF_00795"/>
    </source>
</evidence>
<comment type="caution">
    <text evidence="3">The sequence shown here is derived from an EMBL/GenBank/DDBJ whole genome shotgun (WGS) entry which is preliminary data.</text>
</comment>
<dbReference type="EMBL" id="DPVV01000536">
    <property type="protein sequence ID" value="HCL03965.1"/>
    <property type="molecule type" value="Genomic_DNA"/>
</dbReference>
<dbReference type="GO" id="GO:0005507">
    <property type="term" value="F:copper ion binding"/>
    <property type="evidence" value="ECO:0007669"/>
    <property type="project" value="TreeGrafter"/>
</dbReference>
<dbReference type="Gene3D" id="3.20.20.380">
    <property type="entry name" value="Copper homeostasis (CutC) domain"/>
    <property type="match status" value="1"/>
</dbReference>
<dbReference type="PANTHER" id="PTHR12598">
    <property type="entry name" value="COPPER HOMEOSTASIS PROTEIN CUTC"/>
    <property type="match status" value="1"/>
</dbReference>
<sequence length="248" mass="27613">MDKFILEACVDSVESAVIATNAGANRLELCANLIIGGTTPTLAMFQQVRKRCDNKIHVLIRPRFGDFCYTEDEFEIIKEEVRQYNKFGADGVVIGILPPDGELNMQQMAALVKEAGNMSVTLHRAFDMCKDPQITLKQAIELGIDSILTSGQANDCVTGKECLKDLCQLSNHRIEILVGSGVNAGVIKELYQHTGATSYHMSGKKIINSAMVYRKENIFMGLEGFDEYSIWRTEKTEIKRAVTLLKEL</sequence>